<dbReference type="InParanoid" id="A0A1Y2GW32"/>
<reference evidence="7 8" key="1">
    <citation type="submission" date="2016-07" db="EMBL/GenBank/DDBJ databases">
        <title>Pervasive Adenine N6-methylation of Active Genes in Fungi.</title>
        <authorList>
            <consortium name="DOE Joint Genome Institute"/>
            <person name="Mondo S.J."/>
            <person name="Dannebaum R.O."/>
            <person name="Kuo R.C."/>
            <person name="Labutti K."/>
            <person name="Haridas S."/>
            <person name="Kuo A."/>
            <person name="Salamov A."/>
            <person name="Ahrendt S.R."/>
            <person name="Lipzen A."/>
            <person name="Sullivan W."/>
            <person name="Andreopoulos W.B."/>
            <person name="Clum A."/>
            <person name="Lindquist E."/>
            <person name="Daum C."/>
            <person name="Ramamoorthy G.K."/>
            <person name="Gryganskyi A."/>
            <person name="Culley D."/>
            <person name="Magnuson J.K."/>
            <person name="James T.Y."/>
            <person name="O'Malley M.A."/>
            <person name="Stajich J.E."/>
            <person name="Spatafora J.W."/>
            <person name="Visel A."/>
            <person name="Grigoriev I.V."/>
        </authorList>
    </citation>
    <scope>NUCLEOTIDE SEQUENCE [LARGE SCALE GENOMIC DNA]</scope>
    <source>
        <strain evidence="7 8">NRRL 3116</strain>
    </source>
</reference>
<dbReference type="GO" id="GO:0070013">
    <property type="term" value="C:intracellular organelle lumen"/>
    <property type="evidence" value="ECO:0007669"/>
    <property type="project" value="UniProtKB-ARBA"/>
</dbReference>
<accession>A0A1Y2GW32</accession>
<feature type="region of interest" description="Disordered" evidence="5">
    <location>
        <begin position="100"/>
        <end position="128"/>
    </location>
</feature>
<dbReference type="CDD" id="cd14947">
    <property type="entry name" value="NBR1_like"/>
    <property type="match status" value="1"/>
</dbReference>
<feature type="domain" description="ZZ-type" evidence="6">
    <location>
        <begin position="185"/>
        <end position="238"/>
    </location>
</feature>
<dbReference type="Gene3D" id="2.60.40.10">
    <property type="entry name" value="Immunoglobulins"/>
    <property type="match status" value="1"/>
</dbReference>
<dbReference type="EMBL" id="MCFF01000007">
    <property type="protein sequence ID" value="ORZ26475.1"/>
    <property type="molecule type" value="Genomic_DNA"/>
</dbReference>
<dbReference type="GO" id="GO:0005737">
    <property type="term" value="C:cytoplasm"/>
    <property type="evidence" value="ECO:0007669"/>
    <property type="project" value="UniProtKB-ARBA"/>
</dbReference>
<evidence type="ECO:0000313" key="8">
    <source>
        <dbReference type="Proteomes" id="UP000193648"/>
    </source>
</evidence>
<gene>
    <name evidence="7" type="ORF">BCR41DRAFT_348372</name>
</gene>
<comment type="caution">
    <text evidence="7">The sequence shown here is derived from an EMBL/GenBank/DDBJ whole genome shotgun (WGS) entry which is preliminary data.</text>
</comment>
<dbReference type="CDD" id="cd02249">
    <property type="entry name" value="ZZ"/>
    <property type="match status" value="1"/>
</dbReference>
<feature type="domain" description="ZZ-type" evidence="6">
    <location>
        <begin position="326"/>
        <end position="379"/>
    </location>
</feature>
<organism evidence="7 8">
    <name type="scientific">Lobosporangium transversale</name>
    <dbReference type="NCBI Taxonomy" id="64571"/>
    <lineage>
        <taxon>Eukaryota</taxon>
        <taxon>Fungi</taxon>
        <taxon>Fungi incertae sedis</taxon>
        <taxon>Mucoromycota</taxon>
        <taxon>Mortierellomycotina</taxon>
        <taxon>Mortierellomycetes</taxon>
        <taxon>Mortierellales</taxon>
        <taxon>Mortierellaceae</taxon>
        <taxon>Lobosporangium</taxon>
    </lineage>
</organism>
<proteinExistence type="predicted"/>
<dbReference type="SMART" id="SM00291">
    <property type="entry name" value="ZnF_ZZ"/>
    <property type="match status" value="3"/>
</dbReference>
<dbReference type="AlphaFoldDB" id="A0A1Y2GW32"/>
<sequence>MLCIIKAALAGEHRRFTLATVDRKNIQFEAAKLTFDALHTKLCVLYGQQELTILFEERPGTCRLVKSDIDVLNIVMQSTLHLPPSASTVLVKLTVEPQPEIKAQVPDPQQDERGSDLTRDCSARSATPSSAYTRYDKFSSNKGENHCIISKPNSEVCMGKQLPIPQCPRGIRKPEEDMINADVIHTNVFCDICFNTIKGIRYKCQDCDNYDLCQNCFCLASKRHHINHTFETIEKPFLSKRIRDQASGKSSNATSASQASAIAHPAKCDMCNQKICYGTRYKCIVCPDYDLCQKCRPFARTQHKGHSFMPIDFPGQVNISVDKTPHPGVVCDGCNEDIFGVRYKCGNCPDYDLCGNCEASPSFVHDPDHLFIKIRKPINSQSMSPLQALLPMMYTNGRAKEINSNVRPVGQTSLPSPQQECSTSVPQIEVPSKLSQKRRTIDATLTTQKEDSKARENPGLDQTEEIWNAAFVKDINFHDGTPILAGSQFLKIWEISNTGPNEWPTDTVLQYIGGDRMFTDADSDTNAPQFKTCLAKVGESTYVSAHLKAPGSPGRYVSHWRLVTPSGEHFGQRIWCDVLVEEGGTESSSDSMGSSSMIFPMVDYQDKSSIDNTSTEEATTAVTDMLANMGVTSTASSVLTSRYICEPWLKDIYIGDTTGAISVSDDQLSITSEQHIAPSSVFSTDEADDQSQTEADSDTDVSSEHYFSDNDFILVCDM</sequence>
<evidence type="ECO:0000256" key="1">
    <source>
        <dbReference type="ARBA" id="ARBA00022723"/>
    </source>
</evidence>
<evidence type="ECO:0000256" key="4">
    <source>
        <dbReference type="PROSITE-ProRule" id="PRU00228"/>
    </source>
</evidence>
<feature type="region of interest" description="Disordered" evidence="5">
    <location>
        <begin position="680"/>
        <end position="704"/>
    </location>
</feature>
<feature type="domain" description="ZZ-type" evidence="6">
    <location>
        <begin position="263"/>
        <end position="316"/>
    </location>
</feature>
<dbReference type="GO" id="GO:0008270">
    <property type="term" value="F:zinc ion binding"/>
    <property type="evidence" value="ECO:0007669"/>
    <property type="project" value="UniProtKB-KW"/>
</dbReference>
<keyword evidence="1" id="KW-0479">Metal-binding</keyword>
<dbReference type="RefSeq" id="XP_021884240.1">
    <property type="nucleotide sequence ID" value="XM_022023281.1"/>
</dbReference>
<dbReference type="PROSITE" id="PS50135">
    <property type="entry name" value="ZF_ZZ_2"/>
    <property type="match status" value="3"/>
</dbReference>
<feature type="compositionally biased region" description="Basic and acidic residues" evidence="5">
    <location>
        <begin position="110"/>
        <end position="122"/>
    </location>
</feature>
<dbReference type="PROSITE" id="PS01357">
    <property type="entry name" value="ZF_ZZ_1"/>
    <property type="match status" value="2"/>
</dbReference>
<dbReference type="InterPro" id="IPR013783">
    <property type="entry name" value="Ig-like_fold"/>
</dbReference>
<feature type="compositionally biased region" description="Acidic residues" evidence="5">
    <location>
        <begin position="685"/>
        <end position="701"/>
    </location>
</feature>
<dbReference type="InterPro" id="IPR032350">
    <property type="entry name" value="Nbr1_FW"/>
</dbReference>
<dbReference type="Gene3D" id="3.30.60.90">
    <property type="match status" value="3"/>
</dbReference>
<dbReference type="PANTHER" id="PTHR20930:SF0">
    <property type="entry name" value="PROTEIN ILRUN"/>
    <property type="match status" value="1"/>
</dbReference>
<dbReference type="PANTHER" id="PTHR20930">
    <property type="entry name" value="OVARIAN CARCINOMA ANTIGEN CA125-RELATED"/>
    <property type="match status" value="1"/>
</dbReference>
<protein>
    <recommendedName>
        <fullName evidence="6">ZZ-type domain-containing protein</fullName>
    </recommendedName>
</protein>
<keyword evidence="3" id="KW-0862">Zinc</keyword>
<dbReference type="OrthoDB" id="661148at2759"/>
<dbReference type="GeneID" id="33565125"/>
<evidence type="ECO:0000256" key="3">
    <source>
        <dbReference type="ARBA" id="ARBA00022833"/>
    </source>
</evidence>
<dbReference type="STRING" id="64571.A0A1Y2GW32"/>
<dbReference type="Pfam" id="PF00569">
    <property type="entry name" value="ZZ"/>
    <property type="match status" value="3"/>
</dbReference>
<dbReference type="FunFam" id="3.30.60.90:FF:000007">
    <property type="entry name" value="Next to BRCA1 gene 1 protein"/>
    <property type="match status" value="1"/>
</dbReference>
<evidence type="ECO:0000313" key="7">
    <source>
        <dbReference type="EMBL" id="ORZ26475.1"/>
    </source>
</evidence>
<dbReference type="InterPro" id="IPR000433">
    <property type="entry name" value="Znf_ZZ"/>
</dbReference>
<name>A0A1Y2GW32_9FUNG</name>
<dbReference type="InterPro" id="IPR043145">
    <property type="entry name" value="Znf_ZZ_sf"/>
</dbReference>
<keyword evidence="2 4" id="KW-0863">Zinc-finger</keyword>
<dbReference type="SUPFAM" id="SSF57850">
    <property type="entry name" value="RING/U-box"/>
    <property type="match status" value="3"/>
</dbReference>
<dbReference type="Pfam" id="PF16158">
    <property type="entry name" value="N_BRCA1_IG"/>
    <property type="match status" value="1"/>
</dbReference>
<dbReference type="Proteomes" id="UP000193648">
    <property type="component" value="Unassembled WGS sequence"/>
</dbReference>
<evidence type="ECO:0000256" key="5">
    <source>
        <dbReference type="SAM" id="MobiDB-lite"/>
    </source>
</evidence>
<evidence type="ECO:0000256" key="2">
    <source>
        <dbReference type="ARBA" id="ARBA00022771"/>
    </source>
</evidence>
<dbReference type="CDD" id="cd02340">
    <property type="entry name" value="ZZ_NBR1_like"/>
    <property type="match status" value="2"/>
</dbReference>
<evidence type="ECO:0000259" key="6">
    <source>
        <dbReference type="PROSITE" id="PS50135"/>
    </source>
</evidence>
<keyword evidence="8" id="KW-1185">Reference proteome</keyword>